<dbReference type="SUPFAM" id="SSF51735">
    <property type="entry name" value="NAD(P)-binding Rossmann-fold domains"/>
    <property type="match status" value="1"/>
</dbReference>
<dbReference type="AlphaFoldDB" id="A0A2S3W1U3"/>
<protein>
    <submittedName>
        <fullName evidence="5">Putative oxidoreductase</fullName>
        <ecNumber evidence="5">1.-.-.-</ecNumber>
    </submittedName>
</protein>
<name>A0A2S3W1U3_9PROT</name>
<evidence type="ECO:0000256" key="1">
    <source>
        <dbReference type="ARBA" id="ARBA00006484"/>
    </source>
</evidence>
<dbReference type="PANTHER" id="PTHR42901">
    <property type="entry name" value="ALCOHOL DEHYDROGENASE"/>
    <property type="match status" value="1"/>
</dbReference>
<dbReference type="EC" id="1.-.-.-" evidence="5"/>
<dbReference type="Gene3D" id="3.40.50.720">
    <property type="entry name" value="NAD(P)-binding Rossmann-like Domain"/>
    <property type="match status" value="1"/>
</dbReference>
<dbReference type="CDD" id="cd05233">
    <property type="entry name" value="SDR_c"/>
    <property type="match status" value="1"/>
</dbReference>
<dbReference type="PANTHER" id="PTHR42901:SF1">
    <property type="entry name" value="ALCOHOL DEHYDROGENASE"/>
    <property type="match status" value="1"/>
</dbReference>
<reference evidence="5 6" key="1">
    <citation type="submission" date="2018-01" db="EMBL/GenBank/DDBJ databases">
        <title>Draft Genome Sequence of Komagataeibacter maltaceti LMG 1529, a Vinegar Producing Acetic Acid Bacterium Isolated from Malt Vinegar Brewery Acetifiers.</title>
        <authorList>
            <person name="Zhang Q."/>
            <person name="Hollensteiner J."/>
            <person name="Poehlein A."/>
            <person name="Daniel R."/>
        </authorList>
    </citation>
    <scope>NUCLEOTIDE SEQUENCE [LARGE SCALE GENOMIC DNA]</scope>
    <source>
        <strain evidence="5 6">LMG 1529</strain>
    </source>
</reference>
<sequence>MIQEMKSVPPAPHRHGTALVTGAGSGIGRAIAIALCNAGYHVILAGRRRVPLSALASQLGEDRTTVWPVDITQPAALPSFTDGLCSLDILVHSAGMFDSGKLADIPPDSKELLYRVNVSAPLHLSGLLLPALRKARGQIVFINSTASLGARVTQDAYAASKHALRQEVAHFRERNRGSGIRVLNVYPGRTATPMQSEVLRQEGRPDADISLLQPEDIATVILDSIAMPRRAEVTDIVIRPAEHADDSREVKDRHEWRPDAGS</sequence>
<accession>A0A2S3W1U3</accession>
<gene>
    <name evidence="5" type="ORF">KMAL_14740</name>
</gene>
<dbReference type="PRINTS" id="PR00081">
    <property type="entry name" value="GDHRDH"/>
</dbReference>
<evidence type="ECO:0000256" key="2">
    <source>
        <dbReference type="ARBA" id="ARBA00023002"/>
    </source>
</evidence>
<dbReference type="GO" id="GO:0016491">
    <property type="term" value="F:oxidoreductase activity"/>
    <property type="evidence" value="ECO:0007669"/>
    <property type="project" value="UniProtKB-KW"/>
</dbReference>
<dbReference type="Proteomes" id="UP000237344">
    <property type="component" value="Unassembled WGS sequence"/>
</dbReference>
<feature type="domain" description="Ketoreductase" evidence="4">
    <location>
        <begin position="16"/>
        <end position="189"/>
    </location>
</feature>
<evidence type="ECO:0000313" key="6">
    <source>
        <dbReference type="Proteomes" id="UP000237344"/>
    </source>
</evidence>
<proteinExistence type="inferred from homology"/>
<evidence type="ECO:0000259" key="4">
    <source>
        <dbReference type="SMART" id="SM00822"/>
    </source>
</evidence>
<dbReference type="OrthoDB" id="9810734at2"/>
<feature type="region of interest" description="Disordered" evidence="3">
    <location>
        <begin position="242"/>
        <end position="262"/>
    </location>
</feature>
<dbReference type="InterPro" id="IPR057326">
    <property type="entry name" value="KR_dom"/>
</dbReference>
<comment type="caution">
    <text evidence="5">The sequence shown here is derived from an EMBL/GenBank/DDBJ whole genome shotgun (WGS) entry which is preliminary data.</text>
</comment>
<comment type="similarity">
    <text evidence="1">Belongs to the short-chain dehydrogenases/reductases (SDR) family.</text>
</comment>
<dbReference type="SMART" id="SM00822">
    <property type="entry name" value="PKS_KR"/>
    <property type="match status" value="1"/>
</dbReference>
<keyword evidence="6" id="KW-1185">Reference proteome</keyword>
<dbReference type="InterPro" id="IPR036291">
    <property type="entry name" value="NAD(P)-bd_dom_sf"/>
</dbReference>
<organism evidence="5 6">
    <name type="scientific">Novacetimonas maltaceti</name>
    <dbReference type="NCBI Taxonomy" id="1203393"/>
    <lineage>
        <taxon>Bacteria</taxon>
        <taxon>Pseudomonadati</taxon>
        <taxon>Pseudomonadota</taxon>
        <taxon>Alphaproteobacteria</taxon>
        <taxon>Acetobacterales</taxon>
        <taxon>Acetobacteraceae</taxon>
        <taxon>Novacetimonas</taxon>
    </lineage>
</organism>
<dbReference type="EMBL" id="POTC01000015">
    <property type="protein sequence ID" value="POF62864.1"/>
    <property type="molecule type" value="Genomic_DNA"/>
</dbReference>
<dbReference type="Pfam" id="PF00106">
    <property type="entry name" value="adh_short"/>
    <property type="match status" value="1"/>
</dbReference>
<dbReference type="InterPro" id="IPR002347">
    <property type="entry name" value="SDR_fam"/>
</dbReference>
<evidence type="ECO:0000313" key="5">
    <source>
        <dbReference type="EMBL" id="POF62864.1"/>
    </source>
</evidence>
<evidence type="ECO:0000256" key="3">
    <source>
        <dbReference type="SAM" id="MobiDB-lite"/>
    </source>
</evidence>
<keyword evidence="2 5" id="KW-0560">Oxidoreductase</keyword>